<keyword evidence="5 8" id="KW-0472">Membrane</keyword>
<keyword evidence="4" id="KW-0297">G-protein coupled receptor</keyword>
<evidence type="ECO:0000313" key="10">
    <source>
        <dbReference type="EMBL" id="ELU03794.1"/>
    </source>
</evidence>
<dbReference type="GO" id="GO:0016020">
    <property type="term" value="C:membrane"/>
    <property type="evidence" value="ECO:0007669"/>
    <property type="project" value="UniProtKB-SubCell"/>
</dbReference>
<reference evidence="10 12" key="2">
    <citation type="journal article" date="2013" name="Nature">
        <title>Insights into bilaterian evolution from three spiralian genomes.</title>
        <authorList>
            <person name="Simakov O."/>
            <person name="Marletaz F."/>
            <person name="Cho S.J."/>
            <person name="Edsinger-Gonzales E."/>
            <person name="Havlak P."/>
            <person name="Hellsten U."/>
            <person name="Kuo D.H."/>
            <person name="Larsson T."/>
            <person name="Lv J."/>
            <person name="Arendt D."/>
            <person name="Savage R."/>
            <person name="Osoegawa K."/>
            <person name="de Jong P."/>
            <person name="Grimwood J."/>
            <person name="Chapman J.A."/>
            <person name="Shapiro H."/>
            <person name="Aerts A."/>
            <person name="Otillar R.P."/>
            <person name="Terry A.Y."/>
            <person name="Boore J.L."/>
            <person name="Grigoriev I.V."/>
            <person name="Lindberg D.R."/>
            <person name="Seaver E.C."/>
            <person name="Weisblat D.A."/>
            <person name="Putnam N.H."/>
            <person name="Rokhsar D.S."/>
        </authorList>
    </citation>
    <scope>NUCLEOTIDE SEQUENCE</scope>
    <source>
        <strain evidence="10 12">I ESC-2004</strain>
    </source>
</reference>
<organism evidence="10">
    <name type="scientific">Capitella teleta</name>
    <name type="common">Polychaete worm</name>
    <dbReference type="NCBI Taxonomy" id="283909"/>
    <lineage>
        <taxon>Eukaryota</taxon>
        <taxon>Metazoa</taxon>
        <taxon>Spiralia</taxon>
        <taxon>Lophotrochozoa</taxon>
        <taxon>Annelida</taxon>
        <taxon>Polychaeta</taxon>
        <taxon>Sedentaria</taxon>
        <taxon>Scolecida</taxon>
        <taxon>Capitellidae</taxon>
        <taxon>Capitella</taxon>
    </lineage>
</organism>
<evidence type="ECO:0000256" key="6">
    <source>
        <dbReference type="ARBA" id="ARBA00023170"/>
    </source>
</evidence>
<accession>R7UCS4</accession>
<dbReference type="EnsemblMetazoa" id="CapteT216841">
    <property type="protein sequence ID" value="CapteP216841"/>
    <property type="gene ID" value="CapteG216841"/>
</dbReference>
<dbReference type="InterPro" id="IPR017452">
    <property type="entry name" value="GPCR_Rhodpsn_7TM"/>
</dbReference>
<keyword evidence="6" id="KW-0675">Receptor</keyword>
<evidence type="ECO:0000256" key="4">
    <source>
        <dbReference type="ARBA" id="ARBA00023040"/>
    </source>
</evidence>
<evidence type="ECO:0000256" key="1">
    <source>
        <dbReference type="ARBA" id="ARBA00004141"/>
    </source>
</evidence>
<dbReference type="EMBL" id="AMQN01024334">
    <property type="status" value="NOT_ANNOTATED_CDS"/>
    <property type="molecule type" value="Genomic_DNA"/>
</dbReference>
<gene>
    <name evidence="10" type="ORF">CAPTEDRAFT_216841</name>
</gene>
<dbReference type="AlphaFoldDB" id="R7UCS4"/>
<evidence type="ECO:0000256" key="5">
    <source>
        <dbReference type="ARBA" id="ARBA00023136"/>
    </source>
</evidence>
<name>R7UCS4_CAPTE</name>
<evidence type="ECO:0000256" key="2">
    <source>
        <dbReference type="ARBA" id="ARBA00022692"/>
    </source>
</evidence>
<dbReference type="EMBL" id="KB302875">
    <property type="protein sequence ID" value="ELU03794.1"/>
    <property type="molecule type" value="Genomic_DNA"/>
</dbReference>
<keyword evidence="7" id="KW-0807">Transducer</keyword>
<protein>
    <recommendedName>
        <fullName evidence="9">G-protein coupled receptors family 1 profile domain-containing protein</fullName>
    </recommendedName>
</protein>
<dbReference type="OrthoDB" id="6147321at2759"/>
<reference evidence="11" key="3">
    <citation type="submission" date="2015-06" db="UniProtKB">
        <authorList>
            <consortium name="EnsemblMetazoa"/>
        </authorList>
    </citation>
    <scope>IDENTIFICATION</scope>
</reference>
<evidence type="ECO:0000256" key="3">
    <source>
        <dbReference type="ARBA" id="ARBA00022989"/>
    </source>
</evidence>
<evidence type="ECO:0000259" key="9">
    <source>
        <dbReference type="PROSITE" id="PS50262"/>
    </source>
</evidence>
<evidence type="ECO:0000313" key="12">
    <source>
        <dbReference type="Proteomes" id="UP000014760"/>
    </source>
</evidence>
<dbReference type="GO" id="GO:0004930">
    <property type="term" value="F:G protein-coupled receptor activity"/>
    <property type="evidence" value="ECO:0007669"/>
    <property type="project" value="UniProtKB-KW"/>
</dbReference>
<dbReference type="PROSITE" id="PS50262">
    <property type="entry name" value="G_PROTEIN_RECEP_F1_2"/>
    <property type="match status" value="1"/>
</dbReference>
<evidence type="ECO:0000313" key="11">
    <source>
        <dbReference type="EnsemblMetazoa" id="CapteP216841"/>
    </source>
</evidence>
<keyword evidence="3 8" id="KW-1133">Transmembrane helix</keyword>
<dbReference type="SUPFAM" id="SSF81321">
    <property type="entry name" value="Family A G protein-coupled receptor-like"/>
    <property type="match status" value="1"/>
</dbReference>
<feature type="transmembrane region" description="Helical" evidence="8">
    <location>
        <begin position="240"/>
        <end position="258"/>
    </location>
</feature>
<feature type="transmembrane region" description="Helical" evidence="8">
    <location>
        <begin position="194"/>
        <end position="219"/>
    </location>
</feature>
<dbReference type="Proteomes" id="UP000014760">
    <property type="component" value="Unassembled WGS sequence"/>
</dbReference>
<feature type="transmembrane region" description="Helical" evidence="8">
    <location>
        <begin position="36"/>
        <end position="59"/>
    </location>
</feature>
<dbReference type="Pfam" id="PF00001">
    <property type="entry name" value="7tm_1"/>
    <property type="match status" value="1"/>
</dbReference>
<dbReference type="InterPro" id="IPR000276">
    <property type="entry name" value="GPCR_Rhodpsn"/>
</dbReference>
<feature type="transmembrane region" description="Helical" evidence="8">
    <location>
        <begin position="151"/>
        <end position="174"/>
    </location>
</feature>
<proteinExistence type="predicted"/>
<feature type="transmembrane region" description="Helical" evidence="8">
    <location>
        <begin position="110"/>
        <end position="130"/>
    </location>
</feature>
<sequence length="362" mass="40352">MTDATVEFSTNEIYFNTSPFSNIADDLSLWFPRILLTFYLILAVGFILNLITAVALMTSPLLSKGKPVHHLFLNMIISDLIACLANQPFLLFQFTEAGERFILNRKMHCVAAVVGFNIGFDSTVTALLLITCERLFAIISPLQHMHRVTRASCRVAIVVNCLLVTAKSSVLFVWNDWKAACISVMPDRYGLFVYNPNLYLCMGLIVLLNIILAFAVGITQRKAGRMNSSQSMSTQSELKIVKIVFLAVGVLLLTWIPHNALANLLLSYRVGRRAFSFELVVAFHMTRGLPLFGTVADPLIYFLRNSQCQEAVLKLFGRTGTLDKGNKQSAYTVELKTAKCIASEDELLTDTPHITLVCNRDV</sequence>
<comment type="subcellular location">
    <subcellularLocation>
        <location evidence="1">Membrane</location>
        <topology evidence="1">Multi-pass membrane protein</topology>
    </subcellularLocation>
</comment>
<dbReference type="STRING" id="283909.R7UCS4"/>
<keyword evidence="12" id="KW-1185">Reference proteome</keyword>
<evidence type="ECO:0000256" key="7">
    <source>
        <dbReference type="ARBA" id="ARBA00023224"/>
    </source>
</evidence>
<dbReference type="PANTHER" id="PTHR24243:SF208">
    <property type="entry name" value="PYROKININ-1 RECEPTOR"/>
    <property type="match status" value="1"/>
</dbReference>
<dbReference type="CDD" id="cd00637">
    <property type="entry name" value="7tm_classA_rhodopsin-like"/>
    <property type="match status" value="1"/>
</dbReference>
<feature type="transmembrane region" description="Helical" evidence="8">
    <location>
        <begin position="71"/>
        <end position="90"/>
    </location>
</feature>
<keyword evidence="2 8" id="KW-0812">Transmembrane</keyword>
<dbReference type="PANTHER" id="PTHR24243">
    <property type="entry name" value="G-PROTEIN COUPLED RECEPTOR"/>
    <property type="match status" value="1"/>
</dbReference>
<feature type="domain" description="G-protein coupled receptors family 1 profile" evidence="9">
    <location>
        <begin position="48"/>
        <end position="301"/>
    </location>
</feature>
<dbReference type="HOGENOM" id="CLU_009579_19_0_1"/>
<evidence type="ECO:0000256" key="8">
    <source>
        <dbReference type="SAM" id="Phobius"/>
    </source>
</evidence>
<dbReference type="PRINTS" id="PR00237">
    <property type="entry name" value="GPCRRHODOPSN"/>
</dbReference>
<reference evidence="12" key="1">
    <citation type="submission" date="2012-12" db="EMBL/GenBank/DDBJ databases">
        <authorList>
            <person name="Hellsten U."/>
            <person name="Grimwood J."/>
            <person name="Chapman J.A."/>
            <person name="Shapiro H."/>
            <person name="Aerts A."/>
            <person name="Otillar R.P."/>
            <person name="Terry A.Y."/>
            <person name="Boore J.L."/>
            <person name="Simakov O."/>
            <person name="Marletaz F."/>
            <person name="Cho S.-J."/>
            <person name="Edsinger-Gonzales E."/>
            <person name="Havlak P."/>
            <person name="Kuo D.-H."/>
            <person name="Larsson T."/>
            <person name="Lv J."/>
            <person name="Arendt D."/>
            <person name="Savage R."/>
            <person name="Osoegawa K."/>
            <person name="de Jong P."/>
            <person name="Lindberg D.R."/>
            <person name="Seaver E.C."/>
            <person name="Weisblat D.A."/>
            <person name="Putnam N.H."/>
            <person name="Grigoriev I.V."/>
            <person name="Rokhsar D.S."/>
        </authorList>
    </citation>
    <scope>NUCLEOTIDE SEQUENCE</scope>
    <source>
        <strain evidence="12">I ESC-2004</strain>
    </source>
</reference>
<dbReference type="Gene3D" id="1.20.1070.10">
    <property type="entry name" value="Rhodopsin 7-helix transmembrane proteins"/>
    <property type="match status" value="1"/>
</dbReference>